<feature type="compositionally biased region" description="Polar residues" evidence="2">
    <location>
        <begin position="174"/>
        <end position="190"/>
    </location>
</feature>
<comment type="caution">
    <text evidence="4">The sequence shown here is derived from an EMBL/GenBank/DDBJ whole genome shotgun (WGS) entry which is preliminary data.</text>
</comment>
<protein>
    <recommendedName>
        <fullName evidence="3">CCHC-type domain-containing protein</fullName>
    </recommendedName>
</protein>
<feature type="region of interest" description="Disordered" evidence="2">
    <location>
        <begin position="171"/>
        <end position="190"/>
    </location>
</feature>
<dbReference type="InterPro" id="IPR036875">
    <property type="entry name" value="Znf_CCHC_sf"/>
</dbReference>
<dbReference type="PROSITE" id="PS50158">
    <property type="entry name" value="ZF_CCHC"/>
    <property type="match status" value="1"/>
</dbReference>
<dbReference type="Proteomes" id="UP001324115">
    <property type="component" value="Unassembled WGS sequence"/>
</dbReference>
<dbReference type="SUPFAM" id="SSF57756">
    <property type="entry name" value="Retrovirus zinc finger-like domains"/>
    <property type="match status" value="1"/>
</dbReference>
<evidence type="ECO:0000259" key="3">
    <source>
        <dbReference type="PROSITE" id="PS50158"/>
    </source>
</evidence>
<proteinExistence type="predicted"/>
<dbReference type="GO" id="GO:0008270">
    <property type="term" value="F:zinc ion binding"/>
    <property type="evidence" value="ECO:0007669"/>
    <property type="project" value="UniProtKB-KW"/>
</dbReference>
<gene>
    <name evidence="4" type="ORF">RGQ29_029804</name>
</gene>
<sequence>MQGDATVTTYFTNLQASWDQLLNLRPLPSCSCGRCICGVNDKITLFNLQDTLMQFLNGLNEAFSQVRTQILMMEPSPSIDKAFSLVIQEERQRVLGLNGGGVSVDSTALAVKTQGFNQGGQNKGKGRPVCSHCGKLGHFMEKCYKIMGFPPGYKQKGRVSVANQVTFDGENGQFEATSQPSSFPFTAEQC</sequence>
<dbReference type="EMBL" id="JAXUIC010000009">
    <property type="protein sequence ID" value="KAK4571120.1"/>
    <property type="molecule type" value="Genomic_DNA"/>
</dbReference>
<accession>A0AAN7EFU3</accession>
<keyword evidence="1" id="KW-0862">Zinc</keyword>
<dbReference type="PANTHER" id="PTHR34222">
    <property type="entry name" value="GAG_PRE-INTEGRS DOMAIN-CONTAINING PROTEIN"/>
    <property type="match status" value="1"/>
</dbReference>
<evidence type="ECO:0000256" key="1">
    <source>
        <dbReference type="PROSITE-ProRule" id="PRU00047"/>
    </source>
</evidence>
<keyword evidence="1" id="KW-0479">Metal-binding</keyword>
<evidence type="ECO:0000256" key="2">
    <source>
        <dbReference type="SAM" id="MobiDB-lite"/>
    </source>
</evidence>
<evidence type="ECO:0000313" key="5">
    <source>
        <dbReference type="Proteomes" id="UP001324115"/>
    </source>
</evidence>
<dbReference type="GO" id="GO:0003676">
    <property type="term" value="F:nucleic acid binding"/>
    <property type="evidence" value="ECO:0007669"/>
    <property type="project" value="InterPro"/>
</dbReference>
<feature type="domain" description="CCHC-type" evidence="3">
    <location>
        <begin position="130"/>
        <end position="143"/>
    </location>
</feature>
<dbReference type="InterPro" id="IPR001878">
    <property type="entry name" value="Znf_CCHC"/>
</dbReference>
<dbReference type="AlphaFoldDB" id="A0AAN7EFU3"/>
<reference evidence="4 5" key="1">
    <citation type="journal article" date="2023" name="G3 (Bethesda)">
        <title>A haplotype-resolved chromosome-scale genome for Quercus rubra L. provides insights into the genetics of adaptive traits for red oak species.</title>
        <authorList>
            <person name="Kapoor B."/>
            <person name="Jenkins J."/>
            <person name="Schmutz J."/>
            <person name="Zhebentyayeva T."/>
            <person name="Kuelheim C."/>
            <person name="Coggeshall M."/>
            <person name="Heim C."/>
            <person name="Lasky J.R."/>
            <person name="Leites L."/>
            <person name="Islam-Faridi N."/>
            <person name="Romero-Severson J."/>
            <person name="DeLeo V.L."/>
            <person name="Lucas S.M."/>
            <person name="Lazic D."/>
            <person name="Gailing O."/>
            <person name="Carlson J."/>
            <person name="Staton M."/>
        </authorList>
    </citation>
    <scope>NUCLEOTIDE SEQUENCE [LARGE SCALE GENOMIC DNA]</scope>
    <source>
        <strain evidence="4">Pseudo-F2</strain>
    </source>
</reference>
<name>A0AAN7EFU3_QUERU</name>
<keyword evidence="5" id="KW-1185">Reference proteome</keyword>
<evidence type="ECO:0000313" key="4">
    <source>
        <dbReference type="EMBL" id="KAK4571120.1"/>
    </source>
</evidence>
<organism evidence="4 5">
    <name type="scientific">Quercus rubra</name>
    <name type="common">Northern red oak</name>
    <name type="synonym">Quercus borealis</name>
    <dbReference type="NCBI Taxonomy" id="3512"/>
    <lineage>
        <taxon>Eukaryota</taxon>
        <taxon>Viridiplantae</taxon>
        <taxon>Streptophyta</taxon>
        <taxon>Embryophyta</taxon>
        <taxon>Tracheophyta</taxon>
        <taxon>Spermatophyta</taxon>
        <taxon>Magnoliopsida</taxon>
        <taxon>eudicotyledons</taxon>
        <taxon>Gunneridae</taxon>
        <taxon>Pentapetalae</taxon>
        <taxon>rosids</taxon>
        <taxon>fabids</taxon>
        <taxon>Fagales</taxon>
        <taxon>Fagaceae</taxon>
        <taxon>Quercus</taxon>
    </lineage>
</organism>
<keyword evidence="1" id="KW-0863">Zinc-finger</keyword>
<dbReference type="PANTHER" id="PTHR34222:SF99">
    <property type="entry name" value="PROTEIN, PUTATIVE-RELATED"/>
    <property type="match status" value="1"/>
</dbReference>